<dbReference type="SMART" id="SM00822">
    <property type="entry name" value="PKS_KR"/>
    <property type="match status" value="1"/>
</dbReference>
<dbReference type="SUPFAM" id="SSF51735">
    <property type="entry name" value="NAD(P)-binding Rossmann-fold domains"/>
    <property type="match status" value="1"/>
</dbReference>
<dbReference type="Gene3D" id="3.40.50.720">
    <property type="entry name" value="NAD(P)-binding Rossmann-like Domain"/>
    <property type="match status" value="1"/>
</dbReference>
<gene>
    <name evidence="3" type="ORF">AVO45_00185</name>
</gene>
<protein>
    <submittedName>
        <fullName evidence="3">3-hydroxyacyl-CoA dehydrogenase</fullName>
    </submittedName>
</protein>
<name>A0A101CZD2_9RHOB</name>
<reference evidence="4" key="1">
    <citation type="submission" date="2015-12" db="EMBL/GenBank/DDBJ databases">
        <authorList>
            <person name="Zhang G."/>
            <person name="Stingl U."/>
        </authorList>
    </citation>
    <scope>NUCLEOTIDE SEQUENCE [LARGE SCALE GENOMIC DNA]</scope>
    <source>
        <strain evidence="4">ZGT118</strain>
    </source>
</reference>
<dbReference type="AlphaFoldDB" id="A0A101CZD2"/>
<feature type="domain" description="Ketoreductase" evidence="2">
    <location>
        <begin position="5"/>
        <end position="201"/>
    </location>
</feature>
<dbReference type="EMBL" id="LQBQ01000001">
    <property type="protein sequence ID" value="KUJ86193.1"/>
    <property type="molecule type" value="Genomic_DNA"/>
</dbReference>
<evidence type="ECO:0000313" key="3">
    <source>
        <dbReference type="EMBL" id="KUJ86193.1"/>
    </source>
</evidence>
<dbReference type="OrthoDB" id="9804774at2"/>
<dbReference type="PRINTS" id="PR00080">
    <property type="entry name" value="SDRFAMILY"/>
</dbReference>
<dbReference type="InterPro" id="IPR051687">
    <property type="entry name" value="Peroxisomal_Beta-Oxidation"/>
</dbReference>
<evidence type="ECO:0000259" key="2">
    <source>
        <dbReference type="SMART" id="SM00822"/>
    </source>
</evidence>
<comment type="caution">
    <text evidence="3">The sequence shown here is derived from an EMBL/GenBank/DDBJ whole genome shotgun (WGS) entry which is preliminary data.</text>
</comment>
<dbReference type="STRING" id="1685379.AVO45_00185"/>
<dbReference type="PANTHER" id="PTHR45024:SF3">
    <property type="entry name" value="BLL2957 PROTEIN"/>
    <property type="match status" value="1"/>
</dbReference>
<organism evidence="3 4">
    <name type="scientific">Ruegeria marisrubri</name>
    <dbReference type="NCBI Taxonomy" id="1685379"/>
    <lineage>
        <taxon>Bacteria</taxon>
        <taxon>Pseudomonadati</taxon>
        <taxon>Pseudomonadota</taxon>
        <taxon>Alphaproteobacteria</taxon>
        <taxon>Rhodobacterales</taxon>
        <taxon>Roseobacteraceae</taxon>
        <taxon>Ruegeria</taxon>
    </lineage>
</organism>
<proteinExistence type="inferred from homology"/>
<evidence type="ECO:0000313" key="4">
    <source>
        <dbReference type="Proteomes" id="UP000053791"/>
    </source>
</evidence>
<keyword evidence="4" id="KW-1185">Reference proteome</keyword>
<dbReference type="InterPro" id="IPR002347">
    <property type="entry name" value="SDR_fam"/>
</dbReference>
<sequence length="301" mass="32295">MLEGKVALVTGGGRGVGRDIALMMANMGAKVVVNDLGAENDGEGQDETPARAVADEIAANGGEAAVNYGSVAIFDHAKAMVELALSSFGRLDVVVNNAGILRDSIFHKMTERDFDQVIAVHLKGAFNVSRCAADVFRDQQSGCFVHMTSTSGLIGNMGQANYMAAKLGIAGLSKSIALDMARYNVRSNCIAPFAWSRMTESIPAVTPEEMARVEKLRQMTPDKIAVVATALAADEAQDVTGQIFAVRNNEIFLMGQSRPLRGMQRSEGWTPETVLTHAFPAMKASFFGLDRTSDVFTWEPV</sequence>
<evidence type="ECO:0000256" key="1">
    <source>
        <dbReference type="RuleBase" id="RU000363"/>
    </source>
</evidence>
<dbReference type="Pfam" id="PF00106">
    <property type="entry name" value="adh_short"/>
    <property type="match status" value="1"/>
</dbReference>
<dbReference type="Proteomes" id="UP000053791">
    <property type="component" value="Unassembled WGS sequence"/>
</dbReference>
<comment type="similarity">
    <text evidence="1">Belongs to the short-chain dehydrogenases/reductases (SDR) family.</text>
</comment>
<dbReference type="InterPro" id="IPR057326">
    <property type="entry name" value="KR_dom"/>
</dbReference>
<dbReference type="InterPro" id="IPR036291">
    <property type="entry name" value="NAD(P)-bd_dom_sf"/>
</dbReference>
<accession>A0A101CZD2</accession>
<dbReference type="PRINTS" id="PR00081">
    <property type="entry name" value="GDHRDH"/>
</dbReference>
<dbReference type="PANTHER" id="PTHR45024">
    <property type="entry name" value="DEHYDROGENASES, SHORT CHAIN"/>
    <property type="match status" value="1"/>
</dbReference>